<proteinExistence type="predicted"/>
<comment type="caution">
    <text evidence="1">The sequence shown here is derived from an EMBL/GenBank/DDBJ whole genome shotgun (WGS) entry which is preliminary data.</text>
</comment>
<dbReference type="Proteomes" id="UP000237423">
    <property type="component" value="Unassembled WGS sequence"/>
</dbReference>
<protein>
    <submittedName>
        <fullName evidence="1">Uncharacterized protein</fullName>
    </submittedName>
</protein>
<accession>A0A2S5CPZ9</accession>
<dbReference type="EMBL" id="PGFZ01000002">
    <property type="protein sequence ID" value="POZ52873.1"/>
    <property type="molecule type" value="Genomic_DNA"/>
</dbReference>
<gene>
    <name evidence="1" type="ORF">AADEFJLK_01483</name>
</gene>
<evidence type="ECO:0000313" key="2">
    <source>
        <dbReference type="Proteomes" id="UP000237423"/>
    </source>
</evidence>
<name>A0A2S5CPZ9_9GAMM</name>
<sequence>MRDGIYKLLVSGGTVFRQNLFQIAVGNAIPDIEENCVQDNVFWIVDTFKADLNILATKISKLFTKIGAFATEPQIACLIRAKAFSKFAMLVAIEIRI</sequence>
<reference evidence="1 2" key="1">
    <citation type="submission" date="2017-11" db="EMBL/GenBank/DDBJ databases">
        <title>Draft Genome Sequence of Methylobacter psychrotolerans Sph1T, an Obligate Methanotroph from Low-Temperature Environments.</title>
        <authorList>
            <person name="Oshkin I.Y."/>
            <person name="Miroshnikov K."/>
            <person name="Belova S.E."/>
            <person name="Korzhenkov A."/>
            <person name="Toshchakov S.V."/>
            <person name="Dedysh S.N."/>
        </authorList>
    </citation>
    <scope>NUCLEOTIDE SEQUENCE [LARGE SCALE GENOMIC DNA]</scope>
    <source>
        <strain evidence="1 2">Sph1</strain>
    </source>
</reference>
<dbReference type="AlphaFoldDB" id="A0A2S5CPZ9"/>
<organism evidence="1 2">
    <name type="scientific">Methylovulum psychrotolerans</name>
    <dbReference type="NCBI Taxonomy" id="1704499"/>
    <lineage>
        <taxon>Bacteria</taxon>
        <taxon>Pseudomonadati</taxon>
        <taxon>Pseudomonadota</taxon>
        <taxon>Gammaproteobacteria</taxon>
        <taxon>Methylococcales</taxon>
        <taxon>Methylococcaceae</taxon>
        <taxon>Methylovulum</taxon>
    </lineage>
</organism>
<evidence type="ECO:0000313" key="1">
    <source>
        <dbReference type="EMBL" id="POZ52873.1"/>
    </source>
</evidence>